<sequence>MKKKWLFALIALLLVVGILLISKLGNIPSDPSAKQIHIQVVDETAEPAKTILSQSYSTNSKTLKEFLETEKELEAKLESGSYGTILQSIKGMDQDMDKGPWLIYESNTNPTCKEQGACPVMDDIPLKDQDKFIFKRIQSF</sequence>
<reference evidence="1 2" key="1">
    <citation type="submission" date="2016-11" db="EMBL/GenBank/DDBJ databases">
        <title>Description of two novel members of the family Erysipelotrichaceae: Ileibacterium lipovorans gen. nov., sp. nov. and Dubosiella newyorkensis, gen. nov., sp. nov.</title>
        <authorList>
            <person name="Cox L.M."/>
            <person name="Sohn J."/>
            <person name="Tyrrell K.L."/>
            <person name="Citron D.M."/>
            <person name="Lawson P.A."/>
            <person name="Patel N.B."/>
            <person name="Iizumi T."/>
            <person name="Perez-Perez G.I."/>
            <person name="Goldstein E.J."/>
            <person name="Blaser M.J."/>
        </authorList>
    </citation>
    <scope>NUCLEOTIDE SEQUENCE [LARGE SCALE GENOMIC DNA]</scope>
    <source>
        <strain evidence="1 2">NYU-BL-A4</strain>
    </source>
</reference>
<evidence type="ECO:0000313" key="1">
    <source>
        <dbReference type="EMBL" id="OLU47978.1"/>
    </source>
</evidence>
<accession>A0A1U7NQS3</accession>
<dbReference type="AlphaFoldDB" id="A0A1U7NQS3"/>
<gene>
    <name evidence="1" type="ORF">BO225_00680</name>
</gene>
<organism evidence="1 2">
    <name type="scientific">Dubosiella newyorkensis</name>
    <dbReference type="NCBI Taxonomy" id="1862672"/>
    <lineage>
        <taxon>Bacteria</taxon>
        <taxon>Bacillati</taxon>
        <taxon>Bacillota</taxon>
        <taxon>Erysipelotrichia</taxon>
        <taxon>Erysipelotrichales</taxon>
        <taxon>Erysipelotrichaceae</taxon>
        <taxon>Dubosiella</taxon>
    </lineage>
</organism>
<dbReference type="EMBL" id="MPKA01000021">
    <property type="protein sequence ID" value="OLU47978.1"/>
    <property type="molecule type" value="Genomic_DNA"/>
</dbReference>
<dbReference type="GeneID" id="78274470"/>
<dbReference type="OrthoDB" id="1938220at2"/>
<comment type="caution">
    <text evidence="1">The sequence shown here is derived from an EMBL/GenBank/DDBJ whole genome shotgun (WGS) entry which is preliminary data.</text>
</comment>
<dbReference type="STRING" id="1862672.BO225_00680"/>
<dbReference type="Proteomes" id="UP000186705">
    <property type="component" value="Unassembled WGS sequence"/>
</dbReference>
<dbReference type="Gene3D" id="2.170.130.30">
    <property type="match status" value="1"/>
</dbReference>
<protein>
    <recommendedName>
        <fullName evidence="3">DUF4430 domain-containing protein</fullName>
    </recommendedName>
</protein>
<dbReference type="RefSeq" id="WP_076340380.1">
    <property type="nucleotide sequence ID" value="NZ_CAJTMI010000071.1"/>
</dbReference>
<proteinExistence type="predicted"/>
<name>A0A1U7NQS3_9FIRM</name>
<evidence type="ECO:0000313" key="2">
    <source>
        <dbReference type="Proteomes" id="UP000186705"/>
    </source>
</evidence>
<keyword evidence="2" id="KW-1185">Reference proteome</keyword>
<evidence type="ECO:0008006" key="3">
    <source>
        <dbReference type="Google" id="ProtNLM"/>
    </source>
</evidence>